<evidence type="ECO:0000313" key="1">
    <source>
        <dbReference type="EMBL" id="KKM79862.1"/>
    </source>
</evidence>
<protein>
    <submittedName>
        <fullName evidence="1">Uncharacterized protein</fullName>
    </submittedName>
</protein>
<gene>
    <name evidence="1" type="ORF">LCGC14_1345700</name>
</gene>
<dbReference type="AlphaFoldDB" id="A0A0F9NET6"/>
<reference evidence="1" key="1">
    <citation type="journal article" date="2015" name="Nature">
        <title>Complex archaea that bridge the gap between prokaryotes and eukaryotes.</title>
        <authorList>
            <person name="Spang A."/>
            <person name="Saw J.H."/>
            <person name="Jorgensen S.L."/>
            <person name="Zaremba-Niedzwiedzka K."/>
            <person name="Martijn J."/>
            <person name="Lind A.E."/>
            <person name="van Eijk R."/>
            <person name="Schleper C."/>
            <person name="Guy L."/>
            <person name="Ettema T.J."/>
        </authorList>
    </citation>
    <scope>NUCLEOTIDE SEQUENCE</scope>
</reference>
<sequence length="118" mass="12996">MTLGVPASMLGLIVSGDIDGLSIYTDRHGRKIAYPKSPPTKPPSPLQVFQRTRFKNAMSNWRNATQNTRRNYENVSLLTSLAMTGLNLWLHFSLKGRPAALSTLSRQAGITLTMPPSV</sequence>
<dbReference type="EMBL" id="LAZR01008276">
    <property type="protein sequence ID" value="KKM79862.1"/>
    <property type="molecule type" value="Genomic_DNA"/>
</dbReference>
<name>A0A0F9NET6_9ZZZZ</name>
<comment type="caution">
    <text evidence="1">The sequence shown here is derived from an EMBL/GenBank/DDBJ whole genome shotgun (WGS) entry which is preliminary data.</text>
</comment>
<organism evidence="1">
    <name type="scientific">marine sediment metagenome</name>
    <dbReference type="NCBI Taxonomy" id="412755"/>
    <lineage>
        <taxon>unclassified sequences</taxon>
        <taxon>metagenomes</taxon>
        <taxon>ecological metagenomes</taxon>
    </lineage>
</organism>
<proteinExistence type="predicted"/>
<accession>A0A0F9NET6</accession>